<protein>
    <submittedName>
        <fullName evidence="2">Uncharacterized protein</fullName>
    </submittedName>
</protein>
<comment type="caution">
    <text evidence="2">The sequence shown here is derived from an EMBL/GenBank/DDBJ whole genome shotgun (WGS) entry which is preliminary data.</text>
</comment>
<evidence type="ECO:0000313" key="2">
    <source>
        <dbReference type="EMBL" id="KAG5580445.1"/>
    </source>
</evidence>
<feature type="region of interest" description="Disordered" evidence="1">
    <location>
        <begin position="30"/>
        <end position="49"/>
    </location>
</feature>
<organism evidence="2 3">
    <name type="scientific">Solanum commersonii</name>
    <name type="common">Commerson's wild potato</name>
    <name type="synonym">Commerson's nightshade</name>
    <dbReference type="NCBI Taxonomy" id="4109"/>
    <lineage>
        <taxon>Eukaryota</taxon>
        <taxon>Viridiplantae</taxon>
        <taxon>Streptophyta</taxon>
        <taxon>Embryophyta</taxon>
        <taxon>Tracheophyta</taxon>
        <taxon>Spermatophyta</taxon>
        <taxon>Magnoliopsida</taxon>
        <taxon>eudicotyledons</taxon>
        <taxon>Gunneridae</taxon>
        <taxon>Pentapetalae</taxon>
        <taxon>asterids</taxon>
        <taxon>lamiids</taxon>
        <taxon>Solanales</taxon>
        <taxon>Solanaceae</taxon>
        <taxon>Solanoideae</taxon>
        <taxon>Solaneae</taxon>
        <taxon>Solanum</taxon>
    </lineage>
</organism>
<accession>A0A9J5WYW9</accession>
<proteinExistence type="predicted"/>
<dbReference type="Proteomes" id="UP000824120">
    <property type="component" value="Chromosome 10"/>
</dbReference>
<name>A0A9J5WYW9_SOLCO</name>
<evidence type="ECO:0000313" key="3">
    <source>
        <dbReference type="Proteomes" id="UP000824120"/>
    </source>
</evidence>
<dbReference type="EMBL" id="JACXVP010000010">
    <property type="protein sequence ID" value="KAG5580445.1"/>
    <property type="molecule type" value="Genomic_DNA"/>
</dbReference>
<sequence>MNARLRRGQMKLHRQYVHSLHLVEVDQKARKGAVGESASRRSVLRSSNIPPNDLEYEDAKGKTLKYLLQNPL</sequence>
<gene>
    <name evidence="2" type="ORF">H5410_051072</name>
</gene>
<dbReference type="AlphaFoldDB" id="A0A9J5WYW9"/>
<reference evidence="2 3" key="1">
    <citation type="submission" date="2020-09" db="EMBL/GenBank/DDBJ databases">
        <title>De no assembly of potato wild relative species, Solanum commersonii.</title>
        <authorList>
            <person name="Cho K."/>
        </authorList>
    </citation>
    <scope>NUCLEOTIDE SEQUENCE [LARGE SCALE GENOMIC DNA]</scope>
    <source>
        <strain evidence="2">LZ3.2</strain>
        <tissue evidence="2">Leaf</tissue>
    </source>
</reference>
<keyword evidence="3" id="KW-1185">Reference proteome</keyword>
<evidence type="ECO:0000256" key="1">
    <source>
        <dbReference type="SAM" id="MobiDB-lite"/>
    </source>
</evidence>